<proteinExistence type="inferred from homology"/>
<dbReference type="InterPro" id="IPR052216">
    <property type="entry name" value="CRISPR_Csm3_endoribonuclease"/>
</dbReference>
<dbReference type="GO" id="GO:0004519">
    <property type="term" value="F:endonuclease activity"/>
    <property type="evidence" value="ECO:0007669"/>
    <property type="project" value="UniProtKB-KW"/>
</dbReference>
<organism evidence="11">
    <name type="scientific">Streptococcus sobrinus</name>
    <dbReference type="NCBI Taxonomy" id="1310"/>
    <lineage>
        <taxon>Bacteria</taxon>
        <taxon>Bacillati</taxon>
        <taxon>Bacillota</taxon>
        <taxon>Bacilli</taxon>
        <taxon>Lactobacillales</taxon>
        <taxon>Streptococcaceae</taxon>
        <taxon>Streptococcus</taxon>
    </lineage>
</organism>
<evidence type="ECO:0000256" key="4">
    <source>
        <dbReference type="ARBA" id="ARBA00022759"/>
    </source>
</evidence>
<evidence type="ECO:0000256" key="2">
    <source>
        <dbReference type="ARBA" id="ARBA00022150"/>
    </source>
</evidence>
<evidence type="ECO:0000256" key="3">
    <source>
        <dbReference type="ARBA" id="ARBA00022722"/>
    </source>
</evidence>
<dbReference type="InterPro" id="IPR013412">
    <property type="entry name" value="CRISPR-assoc_RAMP_Csm3"/>
</dbReference>
<dbReference type="NCBIfam" id="TIGR02582">
    <property type="entry name" value="cas7_TM1809"/>
    <property type="match status" value="1"/>
</dbReference>
<protein>
    <recommendedName>
        <fullName evidence="2">CRISPR system Cms endoribonuclease Csm3</fullName>
    </recommendedName>
    <alternativeName>
        <fullName evidence="8">CRISPR type III A-associated RAMP protein Csm3</fullName>
    </alternativeName>
</protein>
<dbReference type="GO" id="GO:0051607">
    <property type="term" value="P:defense response to virus"/>
    <property type="evidence" value="ECO:0007669"/>
    <property type="project" value="UniProtKB-KW"/>
</dbReference>
<evidence type="ECO:0000256" key="7">
    <source>
        <dbReference type="ARBA" id="ARBA00023118"/>
    </source>
</evidence>
<accession>A0A090A0S4</accession>
<evidence type="ECO:0000256" key="8">
    <source>
        <dbReference type="ARBA" id="ARBA00033183"/>
    </source>
</evidence>
<keyword evidence="4" id="KW-0255">Endonuclease</keyword>
<dbReference type="EMBL" id="AB853888">
    <property type="protein sequence ID" value="BAP47547.1"/>
    <property type="molecule type" value="Genomic_DNA"/>
</dbReference>
<dbReference type="PANTHER" id="PTHR35579">
    <property type="entry name" value="CRISPR SYSTEM CMS ENDORIBONUCLEASE CSM3"/>
    <property type="match status" value="1"/>
</dbReference>
<dbReference type="GO" id="GO:0016787">
    <property type="term" value="F:hydrolase activity"/>
    <property type="evidence" value="ECO:0007669"/>
    <property type="project" value="UniProtKB-KW"/>
</dbReference>
<sequence length="221" mass="24185">MNYSKIKISGKIRLESGLHIGGSSAYAAIGATDSPVIKDPITNLPIIPGSSLKGKIRALLSKTSYNGNASSDLGKDSDEISRLFGNSKKANYKIGRLVFRDAFLSNREELDKKGAHGYTEVKFENTIDRITAEAKPRQIERTIRTSEFDFEVIYEVTDESQDQVGEDIQILTAGFKLLELDYLGGSGSRGYGKVSFNGLKAETVYGDYDANIINAKLGEEV</sequence>
<evidence type="ECO:0000256" key="6">
    <source>
        <dbReference type="ARBA" id="ARBA00022884"/>
    </source>
</evidence>
<evidence type="ECO:0000313" key="10">
    <source>
        <dbReference type="EMBL" id="BAP47534.1"/>
    </source>
</evidence>
<keyword evidence="3" id="KW-0540">Nuclease</keyword>
<name>A0A090A0S4_9STRE</name>
<feature type="domain" description="CRISPR type III-associated protein" evidence="9">
    <location>
        <begin position="11"/>
        <end position="195"/>
    </location>
</feature>
<evidence type="ECO:0000313" key="11">
    <source>
        <dbReference type="EMBL" id="BAP47547.1"/>
    </source>
</evidence>
<reference evidence="11" key="1">
    <citation type="submission" date="2013-09" db="EMBL/GenBank/DDBJ databases">
        <title>Nucleotide sequence analysis of clustered regularly interspaced short palindromic repeats, CRISPR, in Streptococcus sobrinus.</title>
        <authorList>
            <person name="Tamura H."/>
        </authorList>
    </citation>
    <scope>NUCLEOTIDE SEQUENCE</scope>
    <source>
        <strain evidence="10">MT615R</strain>
        <strain evidence="11">TH21</strain>
    </source>
</reference>
<dbReference type="Pfam" id="PF03787">
    <property type="entry name" value="RAMPs"/>
    <property type="match status" value="1"/>
</dbReference>
<comment type="similarity">
    <text evidence="1">Belongs to the CRISPR-associated Csm3 family.</text>
</comment>
<evidence type="ECO:0000256" key="1">
    <source>
        <dbReference type="ARBA" id="ARBA00006342"/>
    </source>
</evidence>
<dbReference type="GO" id="GO:0003723">
    <property type="term" value="F:RNA binding"/>
    <property type="evidence" value="ECO:0007669"/>
    <property type="project" value="UniProtKB-KW"/>
</dbReference>
<keyword evidence="6" id="KW-0694">RNA-binding</keyword>
<keyword evidence="5" id="KW-0378">Hydrolase</keyword>
<dbReference type="EMBL" id="AB853887">
    <property type="protein sequence ID" value="BAP47534.1"/>
    <property type="molecule type" value="Genomic_DNA"/>
</dbReference>
<evidence type="ECO:0000256" key="5">
    <source>
        <dbReference type="ARBA" id="ARBA00022801"/>
    </source>
</evidence>
<evidence type="ECO:0000259" key="9">
    <source>
        <dbReference type="Pfam" id="PF03787"/>
    </source>
</evidence>
<dbReference type="InterPro" id="IPR005537">
    <property type="entry name" value="RAMP_III_fam"/>
</dbReference>
<dbReference type="AlphaFoldDB" id="A0A090A0S4"/>
<dbReference type="PANTHER" id="PTHR35579:SF3">
    <property type="entry name" value="CRISPR SYSTEM CMS ENDORIBONUCLEASE CSM3"/>
    <property type="match status" value="1"/>
</dbReference>
<keyword evidence="7" id="KW-0051">Antiviral defense</keyword>